<protein>
    <recommendedName>
        <fullName evidence="3">Exonuclease domain-containing protein</fullName>
    </recommendedName>
</protein>
<gene>
    <name evidence="1" type="ORF">COB11_07425</name>
</gene>
<evidence type="ECO:0000313" key="2">
    <source>
        <dbReference type="Proteomes" id="UP000217838"/>
    </source>
</evidence>
<name>A0A2A4YCJ5_UNCAE</name>
<comment type="caution">
    <text evidence="1">The sequence shown here is derived from an EMBL/GenBank/DDBJ whole genome shotgun (WGS) entry which is preliminary data.</text>
</comment>
<dbReference type="AlphaFoldDB" id="A0A2A4YCJ5"/>
<dbReference type="Proteomes" id="UP000217838">
    <property type="component" value="Unassembled WGS sequence"/>
</dbReference>
<dbReference type="Gene3D" id="3.30.420.10">
    <property type="entry name" value="Ribonuclease H-like superfamily/Ribonuclease H"/>
    <property type="match status" value="1"/>
</dbReference>
<proteinExistence type="predicted"/>
<dbReference type="SUPFAM" id="SSF53098">
    <property type="entry name" value="Ribonuclease H-like"/>
    <property type="match status" value="1"/>
</dbReference>
<feature type="non-terminal residue" evidence="1">
    <location>
        <position position="64"/>
    </location>
</feature>
<organism evidence="1 2">
    <name type="scientific">Aerophobetes bacterium</name>
    <dbReference type="NCBI Taxonomy" id="2030807"/>
    <lineage>
        <taxon>Bacteria</taxon>
        <taxon>Candidatus Aerophobota</taxon>
    </lineage>
</organism>
<evidence type="ECO:0000313" key="1">
    <source>
        <dbReference type="EMBL" id="PCI92411.1"/>
    </source>
</evidence>
<dbReference type="GO" id="GO:0003676">
    <property type="term" value="F:nucleic acid binding"/>
    <property type="evidence" value="ECO:0007669"/>
    <property type="project" value="InterPro"/>
</dbReference>
<dbReference type="InterPro" id="IPR012337">
    <property type="entry name" value="RNaseH-like_sf"/>
</dbReference>
<sequence length="64" mass="7435">MRDFMLGIFLDTEASGLDAKKHKILEVAFKIVDLSTGEVQDNYESLGQLVLLRTFRLLRLVRYF</sequence>
<accession>A0A2A4YCJ5</accession>
<reference evidence="2" key="1">
    <citation type="submission" date="2017-08" db="EMBL/GenBank/DDBJ databases">
        <title>A dynamic microbial community with high functional redundancy inhabits the cold, oxic subseafloor aquifer.</title>
        <authorList>
            <person name="Tully B.J."/>
            <person name="Wheat C.G."/>
            <person name="Glazer B.T."/>
            <person name="Huber J.A."/>
        </authorList>
    </citation>
    <scope>NUCLEOTIDE SEQUENCE [LARGE SCALE GENOMIC DNA]</scope>
</reference>
<dbReference type="EMBL" id="NVUU01000105">
    <property type="protein sequence ID" value="PCI92411.1"/>
    <property type="molecule type" value="Genomic_DNA"/>
</dbReference>
<evidence type="ECO:0008006" key="3">
    <source>
        <dbReference type="Google" id="ProtNLM"/>
    </source>
</evidence>
<dbReference type="InterPro" id="IPR036397">
    <property type="entry name" value="RNaseH_sf"/>
</dbReference>